<evidence type="ECO:0000256" key="2">
    <source>
        <dbReference type="ARBA" id="ARBA00022448"/>
    </source>
</evidence>
<feature type="region of interest" description="Disordered" evidence="10">
    <location>
        <begin position="1"/>
        <end position="130"/>
    </location>
</feature>
<dbReference type="PROSITE" id="PS50893">
    <property type="entry name" value="ABC_TRANSPORTER_2"/>
    <property type="match status" value="1"/>
</dbReference>
<feature type="compositionally biased region" description="Basic residues" evidence="10">
    <location>
        <begin position="71"/>
        <end position="86"/>
    </location>
</feature>
<dbReference type="InterPro" id="IPR039421">
    <property type="entry name" value="Type_1_exporter"/>
</dbReference>
<keyword evidence="8 11" id="KW-1133">Transmembrane helix</keyword>
<proteinExistence type="predicted"/>
<feature type="compositionally biased region" description="Basic and acidic residues" evidence="10">
    <location>
        <begin position="111"/>
        <end position="120"/>
    </location>
</feature>
<dbReference type="Gene3D" id="1.20.1560.10">
    <property type="entry name" value="ABC transporter type 1, transmembrane domain"/>
    <property type="match status" value="1"/>
</dbReference>
<sequence>MGHPDRRTRRQPVRRPTTATATRSRTRGRAGRAAGPGPALRRRRRHREPGRRTCERREARADDTRLQQLGHRSRRGRRRPSGRGRTHGGIGDPRESRRVERSLSKAGVAQYERRRRDEPMSHQSESGFPIASRSELGRAAGRLVRADPWMFVFTIGFGTVTAALALAPPWLAGVVIDEITGGASLAEVDRYGAVLVLLAVLQLLISRYSFLVTARFGLRLSQRLRRSIVDRVLNLPARIVDKADTGDLMVRTTGDTRRVTGIFSSAAPEMLVSIVQVVLTFVFVAVLSVPLAIVTIIGMLGIPLVTRWYLRRAAAGYLAEADGHGRLAESLSGTVNGARAVELYGLQRRRQDDIVRRAATARAAQFATLRLRSVLFPAVDSSYALALVLVLLAGAWMYQANAVALGSLIAILLYVRQMSGPLDVVLLWLESLQSAIASFARVEGLAGADVANPTPSTATPSGPRLAVADVSFAYEQGPTVLHGIDLEIRPGENLVIVGASGAGKSTLARLLVGIEAPTSGSITLGGVEVSALPLEVRRSHIALVTQEQHLFHDTIRTNLLLARPDAEDGELHAAMSAVGAHWLDGLPAGLDTIVSQHDSLSGAHAQQIALARVLLSDPQTVVLDEATSLLTPGSASTVERSLWSVLEDRTVITIAHRLATARVADRIAVIDGGRIRELGNHEELLRRRGLYMRLWNAWQGGPH</sequence>
<dbReference type="EMBL" id="STGX01000008">
    <property type="protein sequence ID" value="THV28460.1"/>
    <property type="molecule type" value="Genomic_DNA"/>
</dbReference>
<dbReference type="PROSITE" id="PS50929">
    <property type="entry name" value="ABC_TM1F"/>
    <property type="match status" value="1"/>
</dbReference>
<feature type="compositionally biased region" description="Basic residues" evidence="10">
    <location>
        <begin position="1"/>
        <end position="13"/>
    </location>
</feature>
<dbReference type="InterPro" id="IPR003439">
    <property type="entry name" value="ABC_transporter-like_ATP-bd"/>
</dbReference>
<dbReference type="SUPFAM" id="SSF90123">
    <property type="entry name" value="ABC transporter transmembrane region"/>
    <property type="match status" value="1"/>
</dbReference>
<dbReference type="Pfam" id="PF00005">
    <property type="entry name" value="ABC_tran"/>
    <property type="match status" value="1"/>
</dbReference>
<dbReference type="Proteomes" id="UP000305792">
    <property type="component" value="Unassembled WGS sequence"/>
</dbReference>
<evidence type="ECO:0000259" key="12">
    <source>
        <dbReference type="PROSITE" id="PS50893"/>
    </source>
</evidence>
<feature type="transmembrane region" description="Helical" evidence="11">
    <location>
        <begin position="277"/>
        <end position="302"/>
    </location>
</feature>
<dbReference type="GO" id="GO:0005524">
    <property type="term" value="F:ATP binding"/>
    <property type="evidence" value="ECO:0007669"/>
    <property type="project" value="UniProtKB-KW"/>
</dbReference>
<dbReference type="FunFam" id="3.40.50.300:FF:001001">
    <property type="entry name" value="Multidrug ABC transporter ATP-binding protein"/>
    <property type="match status" value="1"/>
</dbReference>
<gene>
    <name evidence="14" type="ORF">E9998_12750</name>
</gene>
<dbReference type="SUPFAM" id="SSF52540">
    <property type="entry name" value="P-loop containing nucleoside triphosphate hydrolases"/>
    <property type="match status" value="1"/>
</dbReference>
<evidence type="ECO:0000256" key="5">
    <source>
        <dbReference type="ARBA" id="ARBA00022692"/>
    </source>
</evidence>
<dbReference type="GO" id="GO:0016887">
    <property type="term" value="F:ATP hydrolysis activity"/>
    <property type="evidence" value="ECO:0007669"/>
    <property type="project" value="InterPro"/>
</dbReference>
<feature type="compositionally biased region" description="Basic residues" evidence="10">
    <location>
        <begin position="40"/>
        <end position="49"/>
    </location>
</feature>
<reference evidence="14 15" key="1">
    <citation type="journal article" date="2018" name="Int. J. Syst. Evol. Microbiol.">
        <title>Glycomyces paridis sp. nov., isolated from the medicinal plant Paris polyphylla.</title>
        <authorList>
            <person name="Fang X.M."/>
            <person name="Bai J.L."/>
            <person name="Su J."/>
            <person name="Zhao L.L."/>
            <person name="Liu H.Y."/>
            <person name="Ma B.P."/>
            <person name="Zhang Y.Q."/>
            <person name="Yu L.Y."/>
        </authorList>
    </citation>
    <scope>NUCLEOTIDE SEQUENCE [LARGE SCALE GENOMIC DNA]</scope>
    <source>
        <strain evidence="14 15">CPCC 204357</strain>
    </source>
</reference>
<feature type="compositionally biased region" description="Basic and acidic residues" evidence="10">
    <location>
        <begin position="50"/>
        <end position="65"/>
    </location>
</feature>
<organism evidence="14 15">
    <name type="scientific">Glycomyces paridis</name>
    <dbReference type="NCBI Taxonomy" id="2126555"/>
    <lineage>
        <taxon>Bacteria</taxon>
        <taxon>Bacillati</taxon>
        <taxon>Actinomycetota</taxon>
        <taxon>Actinomycetes</taxon>
        <taxon>Glycomycetales</taxon>
        <taxon>Glycomycetaceae</taxon>
        <taxon>Glycomyces</taxon>
    </lineage>
</organism>
<dbReference type="PANTHER" id="PTHR43394:SF1">
    <property type="entry name" value="ATP-BINDING CASSETTE SUB-FAMILY B MEMBER 10, MITOCHONDRIAL"/>
    <property type="match status" value="1"/>
</dbReference>
<feature type="compositionally biased region" description="Basic and acidic residues" evidence="10">
    <location>
        <begin position="92"/>
        <end position="103"/>
    </location>
</feature>
<evidence type="ECO:0000256" key="10">
    <source>
        <dbReference type="SAM" id="MobiDB-lite"/>
    </source>
</evidence>
<feature type="compositionally biased region" description="Low complexity" evidence="10">
    <location>
        <begin position="14"/>
        <end position="23"/>
    </location>
</feature>
<accession>A0A4S8PDM5</accession>
<keyword evidence="9 11" id="KW-0472">Membrane</keyword>
<evidence type="ECO:0000313" key="14">
    <source>
        <dbReference type="EMBL" id="THV28460.1"/>
    </source>
</evidence>
<dbReference type="InterPro" id="IPR036640">
    <property type="entry name" value="ABC1_TM_sf"/>
</dbReference>
<comment type="caution">
    <text evidence="14">The sequence shown here is derived from an EMBL/GenBank/DDBJ whole genome shotgun (WGS) entry which is preliminary data.</text>
</comment>
<evidence type="ECO:0000256" key="3">
    <source>
        <dbReference type="ARBA" id="ARBA00022475"/>
    </source>
</evidence>
<protein>
    <submittedName>
        <fullName evidence="14">ABC transporter ATP-binding protein</fullName>
    </submittedName>
</protein>
<dbReference type="Pfam" id="PF00664">
    <property type="entry name" value="ABC_membrane"/>
    <property type="match status" value="1"/>
</dbReference>
<dbReference type="PANTHER" id="PTHR43394">
    <property type="entry name" value="ATP-DEPENDENT PERMEASE MDL1, MITOCHONDRIAL"/>
    <property type="match status" value="1"/>
</dbReference>
<keyword evidence="15" id="KW-1185">Reference proteome</keyword>
<dbReference type="InterPro" id="IPR003593">
    <property type="entry name" value="AAA+_ATPase"/>
</dbReference>
<evidence type="ECO:0000256" key="8">
    <source>
        <dbReference type="ARBA" id="ARBA00022989"/>
    </source>
</evidence>
<dbReference type="GO" id="GO:0015421">
    <property type="term" value="F:ABC-type oligopeptide transporter activity"/>
    <property type="evidence" value="ECO:0007669"/>
    <property type="project" value="TreeGrafter"/>
</dbReference>
<name>A0A4S8PDM5_9ACTN</name>
<evidence type="ECO:0000256" key="9">
    <source>
        <dbReference type="ARBA" id="ARBA00023136"/>
    </source>
</evidence>
<evidence type="ECO:0000259" key="13">
    <source>
        <dbReference type="PROSITE" id="PS50929"/>
    </source>
</evidence>
<keyword evidence="4" id="KW-0997">Cell inner membrane</keyword>
<evidence type="ECO:0000256" key="11">
    <source>
        <dbReference type="SAM" id="Phobius"/>
    </source>
</evidence>
<dbReference type="GO" id="GO:0005886">
    <property type="term" value="C:plasma membrane"/>
    <property type="evidence" value="ECO:0007669"/>
    <property type="project" value="UniProtKB-SubCell"/>
</dbReference>
<dbReference type="SMART" id="SM00382">
    <property type="entry name" value="AAA"/>
    <property type="match status" value="1"/>
</dbReference>
<keyword evidence="3" id="KW-1003">Cell membrane</keyword>
<keyword evidence="7 14" id="KW-0067">ATP-binding</keyword>
<feature type="domain" description="ABC transmembrane type-1" evidence="13">
    <location>
        <begin position="152"/>
        <end position="434"/>
    </location>
</feature>
<dbReference type="InterPro" id="IPR011527">
    <property type="entry name" value="ABC1_TM_dom"/>
</dbReference>
<feature type="transmembrane region" description="Helical" evidence="11">
    <location>
        <begin position="148"/>
        <end position="171"/>
    </location>
</feature>
<feature type="transmembrane region" description="Helical" evidence="11">
    <location>
        <begin position="383"/>
        <end position="415"/>
    </location>
</feature>
<dbReference type="Gene3D" id="3.40.50.300">
    <property type="entry name" value="P-loop containing nucleotide triphosphate hydrolases"/>
    <property type="match status" value="1"/>
</dbReference>
<dbReference type="CDD" id="cd07346">
    <property type="entry name" value="ABC_6TM_exporters"/>
    <property type="match status" value="1"/>
</dbReference>
<comment type="subcellular location">
    <subcellularLocation>
        <location evidence="1">Cell membrane</location>
        <topology evidence="1">Multi-pass membrane protein</topology>
    </subcellularLocation>
</comment>
<dbReference type="AlphaFoldDB" id="A0A4S8PDM5"/>
<feature type="transmembrane region" description="Helical" evidence="11">
    <location>
        <begin position="191"/>
        <end position="218"/>
    </location>
</feature>
<evidence type="ECO:0000313" key="15">
    <source>
        <dbReference type="Proteomes" id="UP000305792"/>
    </source>
</evidence>
<evidence type="ECO:0000256" key="4">
    <source>
        <dbReference type="ARBA" id="ARBA00022519"/>
    </source>
</evidence>
<keyword evidence="5 11" id="KW-0812">Transmembrane</keyword>
<evidence type="ECO:0000256" key="1">
    <source>
        <dbReference type="ARBA" id="ARBA00004651"/>
    </source>
</evidence>
<evidence type="ECO:0000256" key="7">
    <source>
        <dbReference type="ARBA" id="ARBA00022840"/>
    </source>
</evidence>
<dbReference type="InterPro" id="IPR027417">
    <property type="entry name" value="P-loop_NTPase"/>
</dbReference>
<feature type="domain" description="ABC transporter" evidence="12">
    <location>
        <begin position="465"/>
        <end position="697"/>
    </location>
</feature>
<keyword evidence="6" id="KW-0547">Nucleotide-binding</keyword>
<evidence type="ECO:0000256" key="6">
    <source>
        <dbReference type="ARBA" id="ARBA00022741"/>
    </source>
</evidence>
<keyword evidence="2" id="KW-0813">Transport</keyword>